<feature type="domain" description="Retroviral polymerase SH3-like" evidence="1">
    <location>
        <begin position="60"/>
        <end position="104"/>
    </location>
</feature>
<evidence type="ECO:0000313" key="2">
    <source>
        <dbReference type="EMBL" id="RDX94491.1"/>
    </source>
</evidence>
<accession>A0A371GVB6</accession>
<sequence length="107" mass="12261">MLRTVGVAKSLWAEAVKTTCFVINRSLSDLECAKRQAHQCRCEKKNELITLLHKCLDVLTKLNPKSRKCIFLGYADNVKGYRLWDPTAHKVIVSRNVVFAENELQNE</sequence>
<organism evidence="2 3">
    <name type="scientific">Mucuna pruriens</name>
    <name type="common">Velvet bean</name>
    <name type="synonym">Dolichos pruriens</name>
    <dbReference type="NCBI Taxonomy" id="157652"/>
    <lineage>
        <taxon>Eukaryota</taxon>
        <taxon>Viridiplantae</taxon>
        <taxon>Streptophyta</taxon>
        <taxon>Embryophyta</taxon>
        <taxon>Tracheophyta</taxon>
        <taxon>Spermatophyta</taxon>
        <taxon>Magnoliopsida</taxon>
        <taxon>eudicotyledons</taxon>
        <taxon>Gunneridae</taxon>
        <taxon>Pentapetalae</taxon>
        <taxon>rosids</taxon>
        <taxon>fabids</taxon>
        <taxon>Fabales</taxon>
        <taxon>Fabaceae</taxon>
        <taxon>Papilionoideae</taxon>
        <taxon>50 kb inversion clade</taxon>
        <taxon>NPAAA clade</taxon>
        <taxon>indigoferoid/millettioid clade</taxon>
        <taxon>Phaseoleae</taxon>
        <taxon>Mucuna</taxon>
    </lineage>
</organism>
<dbReference type="OrthoDB" id="1432605at2759"/>
<gene>
    <name evidence="2" type="ORF">CR513_23122</name>
</gene>
<feature type="non-terminal residue" evidence="2">
    <location>
        <position position="1"/>
    </location>
</feature>
<dbReference type="AlphaFoldDB" id="A0A371GVB6"/>
<dbReference type="Proteomes" id="UP000257109">
    <property type="component" value="Unassembled WGS sequence"/>
</dbReference>
<name>A0A371GVB6_MUCPR</name>
<proteinExistence type="predicted"/>
<dbReference type="InterPro" id="IPR057670">
    <property type="entry name" value="SH3_retrovirus"/>
</dbReference>
<keyword evidence="3" id="KW-1185">Reference proteome</keyword>
<comment type="caution">
    <text evidence="2">The sequence shown here is derived from an EMBL/GenBank/DDBJ whole genome shotgun (WGS) entry which is preliminary data.</text>
</comment>
<reference evidence="2" key="1">
    <citation type="submission" date="2018-05" db="EMBL/GenBank/DDBJ databases">
        <title>Draft genome of Mucuna pruriens seed.</title>
        <authorList>
            <person name="Nnadi N.E."/>
            <person name="Vos R."/>
            <person name="Hasami M.H."/>
            <person name="Devisetty U.K."/>
            <person name="Aguiy J.C."/>
        </authorList>
    </citation>
    <scope>NUCLEOTIDE SEQUENCE [LARGE SCALE GENOMIC DNA]</scope>
    <source>
        <strain evidence="2">JCA_2017</strain>
    </source>
</reference>
<evidence type="ECO:0000259" key="1">
    <source>
        <dbReference type="Pfam" id="PF25597"/>
    </source>
</evidence>
<evidence type="ECO:0000313" key="3">
    <source>
        <dbReference type="Proteomes" id="UP000257109"/>
    </source>
</evidence>
<dbReference type="EMBL" id="QJKJ01004362">
    <property type="protein sequence ID" value="RDX94491.1"/>
    <property type="molecule type" value="Genomic_DNA"/>
</dbReference>
<dbReference type="STRING" id="157652.A0A371GVB6"/>
<protein>
    <recommendedName>
        <fullName evidence="1">Retroviral polymerase SH3-like domain-containing protein</fullName>
    </recommendedName>
</protein>
<dbReference type="Pfam" id="PF25597">
    <property type="entry name" value="SH3_retrovirus"/>
    <property type="match status" value="1"/>
</dbReference>